<reference evidence="1" key="1">
    <citation type="submission" date="2020-08" db="EMBL/GenBank/DDBJ databases">
        <title>Genome public.</title>
        <authorList>
            <person name="Liu C."/>
            <person name="Sun Q."/>
        </authorList>
    </citation>
    <scope>NUCLEOTIDE SEQUENCE</scope>
    <source>
        <strain evidence="1">BX8</strain>
    </source>
</reference>
<evidence type="ECO:0000313" key="2">
    <source>
        <dbReference type="Proteomes" id="UP000659630"/>
    </source>
</evidence>
<dbReference type="Gene3D" id="6.20.120.50">
    <property type="match status" value="1"/>
</dbReference>
<dbReference type="Proteomes" id="UP000659630">
    <property type="component" value="Unassembled WGS sequence"/>
</dbReference>
<protein>
    <submittedName>
        <fullName evidence="1">DUF3006 domain-containing protein</fullName>
    </submittedName>
</protein>
<dbReference type="RefSeq" id="WP_186886629.1">
    <property type="nucleotide sequence ID" value="NZ_JACONZ010000001.1"/>
</dbReference>
<keyword evidence="2" id="KW-1185">Reference proteome</keyword>
<organism evidence="1 2">
    <name type="scientific">Anaerofilum hominis</name>
    <dbReference type="NCBI Taxonomy" id="2763016"/>
    <lineage>
        <taxon>Bacteria</taxon>
        <taxon>Bacillati</taxon>
        <taxon>Bacillota</taxon>
        <taxon>Clostridia</taxon>
        <taxon>Eubacteriales</taxon>
        <taxon>Oscillospiraceae</taxon>
        <taxon>Anaerofilum</taxon>
    </lineage>
</organism>
<dbReference type="EMBL" id="JACONZ010000001">
    <property type="protein sequence ID" value="MBC5580265.1"/>
    <property type="molecule type" value="Genomic_DNA"/>
</dbReference>
<gene>
    <name evidence="1" type="ORF">H8S23_01975</name>
</gene>
<dbReference type="Pfam" id="PF11213">
    <property type="entry name" value="DUF3006"/>
    <property type="match status" value="1"/>
</dbReference>
<name>A0A923L0D3_9FIRM</name>
<sequence>MLWNIDRIEEGTAVLLCEDGRRSALPTERLPAGAAEGDWGRLVDGVFLPDAAETEKRRQKIRGLLEDLLG</sequence>
<accession>A0A923L0D3</accession>
<proteinExistence type="predicted"/>
<evidence type="ECO:0000313" key="1">
    <source>
        <dbReference type="EMBL" id="MBC5580265.1"/>
    </source>
</evidence>
<dbReference type="InterPro" id="IPR021377">
    <property type="entry name" value="DUF3006"/>
</dbReference>
<dbReference type="AlphaFoldDB" id="A0A923L0D3"/>
<comment type="caution">
    <text evidence="1">The sequence shown here is derived from an EMBL/GenBank/DDBJ whole genome shotgun (WGS) entry which is preliminary data.</text>
</comment>